<dbReference type="RefSeq" id="WP_015858020.1">
    <property type="nucleotide sequence ID" value="NC_012804.1"/>
</dbReference>
<protein>
    <submittedName>
        <fullName evidence="1">Uncharacterized protein</fullName>
    </submittedName>
</protein>
<dbReference type="GeneID" id="7987947"/>
<proteinExistence type="predicted"/>
<reference evidence="1 2" key="1">
    <citation type="journal article" date="2007" name="Genome Biol.">
        <title>Genome analysis and genome-wide proteomics of Thermococcus gammatolerans, the most radioresistant organism known amongst the Archaea.</title>
        <authorList>
            <person name="Zivanovic Y."/>
            <person name="Armengaud J."/>
            <person name="Lagorce A."/>
            <person name="Leplat C."/>
            <person name="Guerin P."/>
            <person name="Dutertre M."/>
            <person name="Anthouard V."/>
            <person name="Forterre P."/>
            <person name="Wincker P."/>
            <person name="Confalonieri F."/>
        </authorList>
    </citation>
    <scope>NUCLEOTIDE SEQUENCE [LARGE SCALE GENOMIC DNA]</scope>
    <source>
        <strain evidence="2">DSM 15229 / JCM 11827 / EJ3</strain>
    </source>
</reference>
<accession>C5A3U0</accession>
<dbReference type="AlphaFoldDB" id="C5A3U0"/>
<sequence length="154" mass="17992">MLGFLRRKKTYGPFVYLSEPTFLYHTRTEKAILKIIEEKLNSNNILVPSKYGLRDTSDRIRDAEYFVAVAPLGKFTSLVGREVKLAQELGVKIFTLLIARKGDELVYLWVEGVPEDVEWLSPEETMEFTKTFINSEFMDFLKHGLFFGSRKREW</sequence>
<dbReference type="PaxDb" id="593117-TGAM_0400"/>
<dbReference type="STRING" id="593117.TGAM_0400"/>
<name>C5A3U0_THEGJ</name>
<dbReference type="Proteomes" id="UP000001488">
    <property type="component" value="Chromosome"/>
</dbReference>
<dbReference type="PATRIC" id="fig|593117.10.peg.396"/>
<evidence type="ECO:0000313" key="2">
    <source>
        <dbReference type="Proteomes" id="UP000001488"/>
    </source>
</evidence>
<dbReference type="EMBL" id="CP001398">
    <property type="protein sequence ID" value="ACS32902.1"/>
    <property type="molecule type" value="Genomic_DNA"/>
</dbReference>
<evidence type="ECO:0000313" key="1">
    <source>
        <dbReference type="EMBL" id="ACS32902.1"/>
    </source>
</evidence>
<dbReference type="HOGENOM" id="CLU_1700361_0_0_2"/>
<dbReference type="KEGG" id="tga:TGAM_0400"/>
<keyword evidence="2" id="KW-1185">Reference proteome</keyword>
<gene>
    <name evidence="1" type="ordered locus">TGAM_0400</name>
</gene>
<dbReference type="OrthoDB" id="85626at2157"/>
<organism evidence="1 2">
    <name type="scientific">Thermococcus gammatolerans (strain DSM 15229 / JCM 11827 / EJ3)</name>
    <dbReference type="NCBI Taxonomy" id="593117"/>
    <lineage>
        <taxon>Archaea</taxon>
        <taxon>Methanobacteriati</taxon>
        <taxon>Methanobacteriota</taxon>
        <taxon>Thermococci</taxon>
        <taxon>Thermococcales</taxon>
        <taxon>Thermococcaceae</taxon>
        <taxon>Thermococcus</taxon>
    </lineage>
</organism>
<dbReference type="eggNOG" id="arCOG05802">
    <property type="taxonomic scope" value="Archaea"/>
</dbReference>